<comment type="subcellular location">
    <subcellularLocation>
        <location evidence="1">Cell membrane</location>
        <topology evidence="1">Multi-pass membrane protein</topology>
    </subcellularLocation>
</comment>
<organism evidence="9 10">
    <name type="scientific">Rubripirellula lacrimiformis</name>
    <dbReference type="NCBI Taxonomy" id="1930273"/>
    <lineage>
        <taxon>Bacteria</taxon>
        <taxon>Pseudomonadati</taxon>
        <taxon>Planctomycetota</taxon>
        <taxon>Planctomycetia</taxon>
        <taxon>Pirellulales</taxon>
        <taxon>Pirellulaceae</taxon>
        <taxon>Rubripirellula</taxon>
    </lineage>
</organism>
<evidence type="ECO:0000256" key="4">
    <source>
        <dbReference type="ARBA" id="ARBA00022475"/>
    </source>
</evidence>
<dbReference type="InterPro" id="IPR004695">
    <property type="entry name" value="SLAC1/Mae1/Ssu1/TehA"/>
</dbReference>
<evidence type="ECO:0000313" key="9">
    <source>
        <dbReference type="EMBL" id="QDT05032.1"/>
    </source>
</evidence>
<keyword evidence="6 8" id="KW-1133">Transmembrane helix</keyword>
<feature type="transmembrane region" description="Helical" evidence="8">
    <location>
        <begin position="243"/>
        <end position="269"/>
    </location>
</feature>
<feature type="transmembrane region" description="Helical" evidence="8">
    <location>
        <begin position="104"/>
        <end position="127"/>
    </location>
</feature>
<feature type="transmembrane region" description="Helical" evidence="8">
    <location>
        <begin position="171"/>
        <end position="198"/>
    </location>
</feature>
<comment type="similarity">
    <text evidence="2">Belongs to the tellurite-resistance/dicarboxylate transporter (TDT) family.</text>
</comment>
<dbReference type="InterPro" id="IPR038665">
    <property type="entry name" value="Voltage-dep_anion_channel_sf"/>
</dbReference>
<keyword evidence="4" id="KW-1003">Cell membrane</keyword>
<evidence type="ECO:0000256" key="8">
    <source>
        <dbReference type="SAM" id="Phobius"/>
    </source>
</evidence>
<dbReference type="CDD" id="cd09319">
    <property type="entry name" value="TDT_like_1"/>
    <property type="match status" value="1"/>
</dbReference>
<name>A0A517ND16_9BACT</name>
<keyword evidence="3" id="KW-0813">Transport</keyword>
<dbReference type="EMBL" id="CP036525">
    <property type="protein sequence ID" value="QDT05032.1"/>
    <property type="molecule type" value="Genomic_DNA"/>
</dbReference>
<keyword evidence="5 8" id="KW-0812">Transmembrane</keyword>
<feature type="transmembrane region" description="Helical" evidence="8">
    <location>
        <begin position="139"/>
        <end position="159"/>
    </location>
</feature>
<keyword evidence="10" id="KW-1185">Reference proteome</keyword>
<feature type="transmembrane region" description="Helical" evidence="8">
    <location>
        <begin position="7"/>
        <end position="27"/>
    </location>
</feature>
<feature type="transmembrane region" description="Helical" evidence="8">
    <location>
        <begin position="308"/>
        <end position="331"/>
    </location>
</feature>
<dbReference type="AlphaFoldDB" id="A0A517ND16"/>
<feature type="transmembrane region" description="Helical" evidence="8">
    <location>
        <begin position="210"/>
        <end position="231"/>
    </location>
</feature>
<feature type="transmembrane region" description="Helical" evidence="8">
    <location>
        <begin position="281"/>
        <end position="302"/>
    </location>
</feature>
<evidence type="ECO:0000256" key="2">
    <source>
        <dbReference type="ARBA" id="ARBA00008566"/>
    </source>
</evidence>
<dbReference type="PANTHER" id="PTHR31686:SF1">
    <property type="entry name" value="SULFITE EFFLUX PUMP SSU1"/>
    <property type="match status" value="1"/>
</dbReference>
<evidence type="ECO:0000313" key="10">
    <source>
        <dbReference type="Proteomes" id="UP000318538"/>
    </source>
</evidence>
<reference evidence="9 10" key="1">
    <citation type="submission" date="2019-02" db="EMBL/GenBank/DDBJ databases">
        <title>Deep-cultivation of Planctomycetes and their phenomic and genomic characterization uncovers novel biology.</title>
        <authorList>
            <person name="Wiegand S."/>
            <person name="Jogler M."/>
            <person name="Boedeker C."/>
            <person name="Pinto D."/>
            <person name="Vollmers J."/>
            <person name="Rivas-Marin E."/>
            <person name="Kohn T."/>
            <person name="Peeters S.H."/>
            <person name="Heuer A."/>
            <person name="Rast P."/>
            <person name="Oberbeckmann S."/>
            <person name="Bunk B."/>
            <person name="Jeske O."/>
            <person name="Meyerdierks A."/>
            <person name="Storesund J.E."/>
            <person name="Kallscheuer N."/>
            <person name="Luecker S."/>
            <person name="Lage O.M."/>
            <person name="Pohl T."/>
            <person name="Merkel B.J."/>
            <person name="Hornburger P."/>
            <person name="Mueller R.-W."/>
            <person name="Bruemmer F."/>
            <person name="Labrenz M."/>
            <person name="Spormann A.M."/>
            <person name="Op den Camp H."/>
            <person name="Overmann J."/>
            <person name="Amann R."/>
            <person name="Jetten M.S.M."/>
            <person name="Mascher T."/>
            <person name="Medema M.H."/>
            <person name="Devos D.P."/>
            <person name="Kaster A.-K."/>
            <person name="Ovreas L."/>
            <person name="Rohde M."/>
            <person name="Galperin M.Y."/>
            <person name="Jogler C."/>
        </authorList>
    </citation>
    <scope>NUCLEOTIDE SEQUENCE [LARGE SCALE GENOMIC DNA]</scope>
    <source>
        <strain evidence="9 10">K22_7</strain>
    </source>
</reference>
<evidence type="ECO:0000256" key="5">
    <source>
        <dbReference type="ARBA" id="ARBA00022692"/>
    </source>
</evidence>
<dbReference type="Pfam" id="PF03595">
    <property type="entry name" value="SLAC1"/>
    <property type="match status" value="1"/>
</dbReference>
<dbReference type="RefSeq" id="WP_145170928.1">
    <property type="nucleotide sequence ID" value="NZ_CP036525.1"/>
</dbReference>
<keyword evidence="7 8" id="KW-0472">Membrane</keyword>
<gene>
    <name evidence="9" type="ORF">K227x_34300</name>
</gene>
<proteinExistence type="inferred from homology"/>
<dbReference type="GO" id="GO:0000319">
    <property type="term" value="F:sulfite transmembrane transporter activity"/>
    <property type="evidence" value="ECO:0007669"/>
    <property type="project" value="TreeGrafter"/>
</dbReference>
<dbReference type="KEGG" id="rlc:K227x_34300"/>
<evidence type="ECO:0000256" key="6">
    <source>
        <dbReference type="ARBA" id="ARBA00022989"/>
    </source>
</evidence>
<dbReference type="Proteomes" id="UP000318538">
    <property type="component" value="Chromosome"/>
</dbReference>
<dbReference type="OrthoDB" id="958273at2"/>
<sequence length="340" mass="37243">MVAALDPSCYSIVMATGIVSLACWHHGGPHSPLHGIATILLWGNLLAFTVMAGLTAGRLFWHPHRMVADFGNPHRSFGMFSIVAASCVLGSQFLAIWQRPNAAIGLWCFGIASWFLLTYGIFCNVTIQKNKGSLKDGLHGGWLLAVVAAQSVSLLGALLSPQFTETQDIVLFFSLAMWLGGGMLYAWIISLVFYRYCFEPVDVDSMTPPYWINMGAMAISTFAGCSIIEAVGSSSRLGQFLPFVRGGTLLCWATATWWIPLLVAFGVWRHAYHKVSLAYDLRYYSIVFPLGMYSVATQAAIHCFGIDFLAPIGTAFLYIALAAWTITTIGLTKTRWKSKA</sequence>
<feature type="transmembrane region" description="Helical" evidence="8">
    <location>
        <begin position="33"/>
        <end position="56"/>
    </location>
</feature>
<dbReference type="InterPro" id="IPR051629">
    <property type="entry name" value="Sulfite_efflux_TDT"/>
</dbReference>
<protein>
    <submittedName>
        <fullName evidence="9">Putative membrane protein/MT1776</fullName>
    </submittedName>
</protein>
<accession>A0A517ND16</accession>
<evidence type="ECO:0000256" key="1">
    <source>
        <dbReference type="ARBA" id="ARBA00004651"/>
    </source>
</evidence>
<dbReference type="Gene3D" id="1.50.10.150">
    <property type="entry name" value="Voltage-dependent anion channel"/>
    <property type="match status" value="1"/>
</dbReference>
<evidence type="ECO:0000256" key="3">
    <source>
        <dbReference type="ARBA" id="ARBA00022448"/>
    </source>
</evidence>
<dbReference type="GO" id="GO:0005886">
    <property type="term" value="C:plasma membrane"/>
    <property type="evidence" value="ECO:0007669"/>
    <property type="project" value="UniProtKB-SubCell"/>
</dbReference>
<dbReference type="PANTHER" id="PTHR31686">
    <property type="match status" value="1"/>
</dbReference>
<feature type="transmembrane region" description="Helical" evidence="8">
    <location>
        <begin position="77"/>
        <end position="98"/>
    </location>
</feature>
<evidence type="ECO:0000256" key="7">
    <source>
        <dbReference type="ARBA" id="ARBA00023136"/>
    </source>
</evidence>